<name>A0A285UML2_9HYPH</name>
<evidence type="ECO:0000313" key="2">
    <source>
        <dbReference type="Proteomes" id="UP000219167"/>
    </source>
</evidence>
<dbReference type="AlphaFoldDB" id="A0A285UML2"/>
<evidence type="ECO:0000313" key="1">
    <source>
        <dbReference type="EMBL" id="SOC42927.1"/>
    </source>
</evidence>
<gene>
    <name evidence="1" type="ORF">SAMN05892877_110215</name>
</gene>
<accession>A0A285UML2</accession>
<protein>
    <submittedName>
        <fullName evidence="1">Uncharacterized protein</fullName>
    </submittedName>
</protein>
<dbReference type="EMBL" id="OBQD01000010">
    <property type="protein sequence ID" value="SOC42927.1"/>
    <property type="molecule type" value="Genomic_DNA"/>
</dbReference>
<organism evidence="1 2">
    <name type="scientific">Rhizobium subbaraonis</name>
    <dbReference type="NCBI Taxonomy" id="908946"/>
    <lineage>
        <taxon>Bacteria</taxon>
        <taxon>Pseudomonadati</taxon>
        <taxon>Pseudomonadota</taxon>
        <taxon>Alphaproteobacteria</taxon>
        <taxon>Hyphomicrobiales</taxon>
        <taxon>Rhizobiaceae</taxon>
        <taxon>Rhizobium/Agrobacterium group</taxon>
        <taxon>Rhizobium</taxon>
    </lineage>
</organism>
<reference evidence="1 2" key="1">
    <citation type="submission" date="2017-08" db="EMBL/GenBank/DDBJ databases">
        <authorList>
            <person name="de Groot N.N."/>
        </authorList>
    </citation>
    <scope>NUCLEOTIDE SEQUENCE [LARGE SCALE GENOMIC DNA]</scope>
    <source>
        <strain evidence="1 2">JC85</strain>
    </source>
</reference>
<dbReference type="RefSeq" id="WP_097141064.1">
    <property type="nucleotide sequence ID" value="NZ_OBQD01000010.1"/>
</dbReference>
<sequence>MTTEKPHSNAVPFAIRVAGKGFALSIRQFLDAQAARRLRRRAQRELEALPPELQKDVGWEGRLLHDKR</sequence>
<dbReference type="Proteomes" id="UP000219167">
    <property type="component" value="Unassembled WGS sequence"/>
</dbReference>
<proteinExistence type="predicted"/>
<keyword evidence="2" id="KW-1185">Reference proteome</keyword>